<feature type="domain" description="HTH rpiR-type" evidence="4">
    <location>
        <begin position="16"/>
        <end position="92"/>
    </location>
</feature>
<keyword evidence="2" id="KW-0238">DNA-binding</keyword>
<reference evidence="6 7" key="1">
    <citation type="submission" date="2024-10" db="EMBL/GenBank/DDBJ databases">
        <title>The Natural Products Discovery Center: Release of the First 8490 Sequenced Strains for Exploring Actinobacteria Biosynthetic Diversity.</title>
        <authorList>
            <person name="Kalkreuter E."/>
            <person name="Kautsar S.A."/>
            <person name="Yang D."/>
            <person name="Bader C.D."/>
            <person name="Teijaro C.N."/>
            <person name="Fluegel L."/>
            <person name="Davis C.M."/>
            <person name="Simpson J.R."/>
            <person name="Lauterbach L."/>
            <person name="Steele A.D."/>
            <person name="Gui C."/>
            <person name="Meng S."/>
            <person name="Li G."/>
            <person name="Viehrig K."/>
            <person name="Ye F."/>
            <person name="Su P."/>
            <person name="Kiefer A.F."/>
            <person name="Nichols A."/>
            <person name="Cepeda A.J."/>
            <person name="Yan W."/>
            <person name="Fan B."/>
            <person name="Jiang Y."/>
            <person name="Adhikari A."/>
            <person name="Zheng C.-J."/>
            <person name="Schuster L."/>
            <person name="Cowan T.M."/>
            <person name="Smanski M.J."/>
            <person name="Chevrette M.G."/>
            <person name="De Carvalho L.P.S."/>
            <person name="Shen B."/>
        </authorList>
    </citation>
    <scope>NUCLEOTIDE SEQUENCE [LARGE SCALE GENOMIC DNA]</scope>
    <source>
        <strain evidence="6 7">NPDC020327</strain>
    </source>
</reference>
<dbReference type="EMBL" id="JBIRWE010000004">
    <property type="protein sequence ID" value="MFI1964908.1"/>
    <property type="molecule type" value="Genomic_DNA"/>
</dbReference>
<proteinExistence type="predicted"/>
<keyword evidence="7" id="KW-1185">Reference proteome</keyword>
<dbReference type="Proteomes" id="UP001611548">
    <property type="component" value="Unassembled WGS sequence"/>
</dbReference>
<dbReference type="InterPro" id="IPR047640">
    <property type="entry name" value="RpiR-like"/>
</dbReference>
<dbReference type="SUPFAM" id="SSF53697">
    <property type="entry name" value="SIS domain"/>
    <property type="match status" value="1"/>
</dbReference>
<dbReference type="CDD" id="cd05013">
    <property type="entry name" value="SIS_RpiR"/>
    <property type="match status" value="1"/>
</dbReference>
<name>A0ABW7UR26_9ACTN</name>
<dbReference type="InterPro" id="IPR009057">
    <property type="entry name" value="Homeodomain-like_sf"/>
</dbReference>
<sequence length="310" mass="32000">MSPAAPDAGPDAYADDGIVARVRELLTGLPEAQRALAELVLDDPAAVARMTILDLADACGVSTGSITRFCRTLGLSGYAALRLALAADRGGAGGTGIATWRANMGADISEKDDIQQVAAHLSAAVRHGIERTFASLDLAAVDRTAAALAAARRAEVYGVGGSAGMASEFQQRVYRIGVPAWAWTDAHMALTGAALLGPGDVVVAVSHSGRTREVVDLLTEAVSRGATTVAVTNAADSPLAARADLVLATDVRADGLSHETVLARHAQMAVLDLLYVAVAQRTYEKTTVAMAATSEAVQPYKQPESGRGRS</sequence>
<dbReference type="InterPro" id="IPR000281">
    <property type="entry name" value="HTH_RpiR"/>
</dbReference>
<evidence type="ECO:0000259" key="4">
    <source>
        <dbReference type="PROSITE" id="PS51071"/>
    </source>
</evidence>
<comment type="caution">
    <text evidence="6">The sequence shown here is derived from an EMBL/GenBank/DDBJ whole genome shotgun (WGS) entry which is preliminary data.</text>
</comment>
<dbReference type="PROSITE" id="PS51071">
    <property type="entry name" value="HTH_RPIR"/>
    <property type="match status" value="1"/>
</dbReference>
<dbReference type="InterPro" id="IPR046348">
    <property type="entry name" value="SIS_dom_sf"/>
</dbReference>
<accession>A0ABW7UR26</accession>
<evidence type="ECO:0000256" key="2">
    <source>
        <dbReference type="ARBA" id="ARBA00023125"/>
    </source>
</evidence>
<dbReference type="Pfam" id="PF01418">
    <property type="entry name" value="HTH_6"/>
    <property type="match status" value="1"/>
</dbReference>
<dbReference type="InterPro" id="IPR036388">
    <property type="entry name" value="WH-like_DNA-bd_sf"/>
</dbReference>
<keyword evidence="1" id="KW-0805">Transcription regulation</keyword>
<evidence type="ECO:0000256" key="3">
    <source>
        <dbReference type="ARBA" id="ARBA00023163"/>
    </source>
</evidence>
<gene>
    <name evidence="6" type="ORF">ACH429_12470</name>
</gene>
<dbReference type="Gene3D" id="3.40.50.10490">
    <property type="entry name" value="Glucose-6-phosphate isomerase like protein, domain 1"/>
    <property type="match status" value="1"/>
</dbReference>
<dbReference type="Pfam" id="PF01380">
    <property type="entry name" value="SIS"/>
    <property type="match status" value="1"/>
</dbReference>
<dbReference type="Gene3D" id="1.10.10.10">
    <property type="entry name" value="Winged helix-like DNA-binding domain superfamily/Winged helix DNA-binding domain"/>
    <property type="match status" value="1"/>
</dbReference>
<evidence type="ECO:0000256" key="1">
    <source>
        <dbReference type="ARBA" id="ARBA00023015"/>
    </source>
</evidence>
<dbReference type="PANTHER" id="PTHR30514">
    <property type="entry name" value="GLUCOKINASE"/>
    <property type="match status" value="1"/>
</dbReference>
<dbReference type="PROSITE" id="PS51464">
    <property type="entry name" value="SIS"/>
    <property type="match status" value="1"/>
</dbReference>
<keyword evidence="3" id="KW-0804">Transcription</keyword>
<evidence type="ECO:0000313" key="6">
    <source>
        <dbReference type="EMBL" id="MFI1964908.1"/>
    </source>
</evidence>
<feature type="domain" description="SIS" evidence="5">
    <location>
        <begin position="144"/>
        <end position="284"/>
    </location>
</feature>
<dbReference type="PANTHER" id="PTHR30514:SF1">
    <property type="entry name" value="HTH-TYPE TRANSCRIPTIONAL REGULATOR HEXR-RELATED"/>
    <property type="match status" value="1"/>
</dbReference>
<dbReference type="InterPro" id="IPR035472">
    <property type="entry name" value="RpiR-like_SIS"/>
</dbReference>
<evidence type="ECO:0000259" key="5">
    <source>
        <dbReference type="PROSITE" id="PS51464"/>
    </source>
</evidence>
<protein>
    <submittedName>
        <fullName evidence="6">MurR/RpiR family transcriptional regulator</fullName>
    </submittedName>
</protein>
<dbReference type="RefSeq" id="WP_055470194.1">
    <property type="nucleotide sequence ID" value="NZ_JBIRWE010000004.1"/>
</dbReference>
<dbReference type="InterPro" id="IPR001347">
    <property type="entry name" value="SIS_dom"/>
</dbReference>
<evidence type="ECO:0000313" key="7">
    <source>
        <dbReference type="Proteomes" id="UP001611548"/>
    </source>
</evidence>
<dbReference type="SUPFAM" id="SSF46689">
    <property type="entry name" value="Homeodomain-like"/>
    <property type="match status" value="1"/>
</dbReference>
<organism evidence="6 7">
    <name type="scientific">Streptomyces pathocidini</name>
    <dbReference type="NCBI Taxonomy" id="1650571"/>
    <lineage>
        <taxon>Bacteria</taxon>
        <taxon>Bacillati</taxon>
        <taxon>Actinomycetota</taxon>
        <taxon>Actinomycetes</taxon>
        <taxon>Kitasatosporales</taxon>
        <taxon>Streptomycetaceae</taxon>
        <taxon>Streptomyces</taxon>
    </lineage>
</organism>